<evidence type="ECO:0000256" key="1">
    <source>
        <dbReference type="ARBA" id="ARBA00004196"/>
    </source>
</evidence>
<keyword evidence="3" id="KW-0479">Metal-binding</keyword>
<dbReference type="GO" id="GO:0030313">
    <property type="term" value="C:cell envelope"/>
    <property type="evidence" value="ECO:0007669"/>
    <property type="project" value="UniProtKB-SubCell"/>
</dbReference>
<organism evidence="6 7">
    <name type="scientific">Clostridium oryzae</name>
    <dbReference type="NCBI Taxonomy" id="1450648"/>
    <lineage>
        <taxon>Bacteria</taxon>
        <taxon>Bacillati</taxon>
        <taxon>Bacillota</taxon>
        <taxon>Clostridia</taxon>
        <taxon>Eubacteriales</taxon>
        <taxon>Clostridiaceae</taxon>
        <taxon>Clostridium</taxon>
    </lineage>
</organism>
<dbReference type="EMBL" id="MZGV01000009">
    <property type="protein sequence ID" value="OPJ63466.1"/>
    <property type="molecule type" value="Genomic_DNA"/>
</dbReference>
<comment type="subcellular location">
    <subcellularLocation>
        <location evidence="1">Cell envelope</location>
    </subcellularLocation>
</comment>
<dbReference type="InterPro" id="IPR006129">
    <property type="entry name" value="AdhesinB"/>
</dbReference>
<keyword evidence="4 5" id="KW-0732">Signal</keyword>
<dbReference type="SUPFAM" id="SSF53807">
    <property type="entry name" value="Helical backbone' metal receptor"/>
    <property type="match status" value="1"/>
</dbReference>
<comment type="caution">
    <text evidence="6">The sequence shown here is derived from an EMBL/GenBank/DDBJ whole genome shotgun (WGS) entry which is preliminary data.</text>
</comment>
<dbReference type="GO" id="GO:0030001">
    <property type="term" value="P:metal ion transport"/>
    <property type="evidence" value="ECO:0007669"/>
    <property type="project" value="InterPro"/>
</dbReference>
<dbReference type="PANTHER" id="PTHR42953:SF1">
    <property type="entry name" value="METAL-BINDING PROTEIN HI_0362-RELATED"/>
    <property type="match status" value="1"/>
</dbReference>
<dbReference type="InterPro" id="IPR050492">
    <property type="entry name" value="Bact_metal-bind_prot9"/>
</dbReference>
<dbReference type="GO" id="GO:0007155">
    <property type="term" value="P:cell adhesion"/>
    <property type="evidence" value="ECO:0007669"/>
    <property type="project" value="InterPro"/>
</dbReference>
<dbReference type="PRINTS" id="PR00691">
    <property type="entry name" value="ADHESINB"/>
</dbReference>
<protein>
    <submittedName>
        <fullName evidence="6">High-affinity zinc uptake system binding-protein ZnuA</fullName>
    </submittedName>
</protein>
<evidence type="ECO:0000256" key="2">
    <source>
        <dbReference type="ARBA" id="ARBA00022448"/>
    </source>
</evidence>
<dbReference type="Pfam" id="PF01297">
    <property type="entry name" value="ZnuA"/>
    <property type="match status" value="1"/>
</dbReference>
<feature type="chain" id="PRO_5039332631" evidence="5">
    <location>
        <begin position="22"/>
        <end position="305"/>
    </location>
</feature>
<sequence length="305" mass="35343">MKKYICIILFLALSLTGCSITTNEDTKPKVKPKVNTTENLSIITTNKLLYYMTKDIVKENHDVDYMLLTENEQWSYEYTEDALNNIANKDLFIYFGADFEPWINDFLGDIKNGRVTSVNGSRGTKIVKLENPVEYGDATITDNPYYWMNPSNYKILMSNIKNAIQEKDPQNRKIYETNFNENMKELSELQKSADDNNELIDKTVFVTFGDTFDYLAQGLGIKLVKVYEDTDKLDIEEDLDQATSDEKSIIFLTDGVTLPENCRELINKYKMKRIKVQNYSYDSDYIELLDKNYEAINQAISEESE</sequence>
<accession>A0A1V4IU53</accession>
<evidence type="ECO:0000313" key="7">
    <source>
        <dbReference type="Proteomes" id="UP000190080"/>
    </source>
</evidence>
<keyword evidence="2" id="KW-0813">Transport</keyword>
<name>A0A1V4IU53_9CLOT</name>
<feature type="signal peptide" evidence="5">
    <location>
        <begin position="1"/>
        <end position="21"/>
    </location>
</feature>
<dbReference type="STRING" id="1450648.CLORY_12530"/>
<evidence type="ECO:0000313" key="6">
    <source>
        <dbReference type="EMBL" id="OPJ63466.1"/>
    </source>
</evidence>
<dbReference type="RefSeq" id="WP_079422663.1">
    <property type="nucleotide sequence ID" value="NZ_MZGV01000009.1"/>
</dbReference>
<dbReference type="PANTHER" id="PTHR42953">
    <property type="entry name" value="HIGH-AFFINITY ZINC UPTAKE SYSTEM PROTEIN ZNUA-RELATED"/>
    <property type="match status" value="1"/>
</dbReference>
<evidence type="ECO:0000256" key="3">
    <source>
        <dbReference type="ARBA" id="ARBA00022723"/>
    </source>
</evidence>
<dbReference type="PROSITE" id="PS51257">
    <property type="entry name" value="PROKAR_LIPOPROTEIN"/>
    <property type="match status" value="1"/>
</dbReference>
<proteinExistence type="predicted"/>
<gene>
    <name evidence="6" type="primary">znuA_1</name>
    <name evidence="6" type="ORF">CLORY_12530</name>
</gene>
<dbReference type="Proteomes" id="UP000190080">
    <property type="component" value="Unassembled WGS sequence"/>
</dbReference>
<dbReference type="OrthoDB" id="1929331at2"/>
<dbReference type="AlphaFoldDB" id="A0A1V4IU53"/>
<dbReference type="GO" id="GO:0046872">
    <property type="term" value="F:metal ion binding"/>
    <property type="evidence" value="ECO:0007669"/>
    <property type="project" value="UniProtKB-KW"/>
</dbReference>
<keyword evidence="7" id="KW-1185">Reference proteome</keyword>
<evidence type="ECO:0000256" key="4">
    <source>
        <dbReference type="ARBA" id="ARBA00022729"/>
    </source>
</evidence>
<dbReference type="InterPro" id="IPR006127">
    <property type="entry name" value="ZnuA-like"/>
</dbReference>
<reference evidence="6 7" key="1">
    <citation type="submission" date="2017-03" db="EMBL/GenBank/DDBJ databases">
        <title>Genome sequence of Clostridium oryzae DSM 28571.</title>
        <authorList>
            <person name="Poehlein A."/>
            <person name="Daniel R."/>
        </authorList>
    </citation>
    <scope>NUCLEOTIDE SEQUENCE [LARGE SCALE GENOMIC DNA]</scope>
    <source>
        <strain evidence="6 7">DSM 28571</strain>
    </source>
</reference>
<evidence type="ECO:0000256" key="5">
    <source>
        <dbReference type="SAM" id="SignalP"/>
    </source>
</evidence>
<dbReference type="Gene3D" id="3.40.50.1980">
    <property type="entry name" value="Nitrogenase molybdenum iron protein domain"/>
    <property type="match status" value="1"/>
</dbReference>